<organism evidence="5">
    <name type="scientific">metagenome</name>
    <dbReference type="NCBI Taxonomy" id="256318"/>
    <lineage>
        <taxon>unclassified sequences</taxon>
        <taxon>metagenomes</taxon>
    </lineage>
</organism>
<evidence type="ECO:0000256" key="1">
    <source>
        <dbReference type="ARBA" id="ARBA00005290"/>
    </source>
</evidence>
<keyword evidence="2" id="KW-0547">Nucleotide-binding</keyword>
<keyword evidence="3" id="KW-0378">Hydrolase</keyword>
<comment type="similarity">
    <text evidence="1">Belongs to the GPN-loop GTPase family.</text>
</comment>
<dbReference type="PANTHER" id="PTHR42708">
    <property type="entry name" value="ATP/GTP-BINDING PROTEIN-RELATED"/>
    <property type="match status" value="1"/>
</dbReference>
<dbReference type="InterPro" id="IPR027417">
    <property type="entry name" value="P-loop_NTPase"/>
</dbReference>
<keyword evidence="4" id="KW-0342">GTP-binding</keyword>
<evidence type="ECO:0000256" key="2">
    <source>
        <dbReference type="ARBA" id="ARBA00022741"/>
    </source>
</evidence>
<dbReference type="PANTHER" id="PTHR42708:SF1">
    <property type="entry name" value="GLIDING MOTILITY PROTEIN MGLA"/>
    <property type="match status" value="1"/>
</dbReference>
<evidence type="ECO:0000256" key="3">
    <source>
        <dbReference type="ARBA" id="ARBA00022801"/>
    </source>
</evidence>
<evidence type="ECO:0000256" key="4">
    <source>
        <dbReference type="ARBA" id="ARBA00023134"/>
    </source>
</evidence>
<dbReference type="Gene3D" id="3.40.50.300">
    <property type="entry name" value="P-loop containing nucleotide triphosphate hydrolases"/>
    <property type="match status" value="1"/>
</dbReference>
<dbReference type="InterPro" id="IPR052705">
    <property type="entry name" value="Gliding_Motility_GTPase"/>
</dbReference>
<dbReference type="AlphaFoldDB" id="A0A2P2C5D1"/>
<accession>A0A2P2C5D1</accession>
<evidence type="ECO:0000313" key="5">
    <source>
        <dbReference type="EMBL" id="CUR57201.1"/>
    </source>
</evidence>
<name>A0A2P2C5D1_9ZZZZ</name>
<dbReference type="CDD" id="cd00882">
    <property type="entry name" value="Ras_like_GTPase"/>
    <property type="match status" value="1"/>
</dbReference>
<protein>
    <submittedName>
        <fullName evidence="5">Putative ATP/GTP-binding protein</fullName>
    </submittedName>
</protein>
<dbReference type="SUPFAM" id="SSF52540">
    <property type="entry name" value="P-loop containing nucleoside triphosphate hydrolases"/>
    <property type="match status" value="1"/>
</dbReference>
<dbReference type="InterPro" id="IPR004130">
    <property type="entry name" value="Gpn"/>
</dbReference>
<dbReference type="Pfam" id="PF03029">
    <property type="entry name" value="ATP_bind_1"/>
    <property type="match status" value="1"/>
</dbReference>
<gene>
    <name evidence="5" type="ORF">NOCA1120424</name>
</gene>
<dbReference type="GO" id="GO:0016787">
    <property type="term" value="F:hydrolase activity"/>
    <property type="evidence" value="ECO:0007669"/>
    <property type="project" value="UniProtKB-KW"/>
</dbReference>
<proteinExistence type="inferred from homology"/>
<sequence length="209" mass="22376">MSVSSSSKGPSVDFETTKAQRAAASTKIVIAGGFGVGKSTLVGAVSEIDPLRTEALVTNESEGVDDLAAVPTKATTTVAMDFGRLTLAEDLVLYLFGTPGQRRFWFMWDDLCRGAIGAIVLVDVARLDESFSPLDYFESKGIPFIVAVNEFDGVPRYPAEEIAAALALPADVPIISLDARDREQAKGALVKITEYALMRLRESLTVNAN</sequence>
<dbReference type="GO" id="GO:0005525">
    <property type="term" value="F:GTP binding"/>
    <property type="evidence" value="ECO:0007669"/>
    <property type="project" value="UniProtKB-KW"/>
</dbReference>
<dbReference type="EMBL" id="CZKB01000004">
    <property type="protein sequence ID" value="CUR57201.1"/>
    <property type="molecule type" value="Genomic_DNA"/>
</dbReference>
<reference evidence="5" key="1">
    <citation type="submission" date="2015-08" db="EMBL/GenBank/DDBJ databases">
        <authorList>
            <person name="Babu N.S."/>
            <person name="Beckwith C.J."/>
            <person name="Beseler K.G."/>
            <person name="Brison A."/>
            <person name="Carone J.V."/>
            <person name="Caskin T.P."/>
            <person name="Diamond M."/>
            <person name="Durham M.E."/>
            <person name="Foxe J.M."/>
            <person name="Go M."/>
            <person name="Henderson B.A."/>
            <person name="Jones I.B."/>
            <person name="McGettigan J.A."/>
            <person name="Micheletti S.J."/>
            <person name="Nasrallah M.E."/>
            <person name="Ortiz D."/>
            <person name="Piller C.R."/>
            <person name="Privatt S.R."/>
            <person name="Schneider S.L."/>
            <person name="Sharp S."/>
            <person name="Smith T.C."/>
            <person name="Stanton J.D."/>
            <person name="Ullery H.E."/>
            <person name="Wilson R.J."/>
            <person name="Serrano M.G."/>
            <person name="Buck G."/>
            <person name="Lee V."/>
            <person name="Wang Y."/>
            <person name="Carvalho R."/>
            <person name="Voegtly L."/>
            <person name="Shi R."/>
            <person name="Duckworth R."/>
            <person name="Johnson A."/>
            <person name="Loviza R."/>
            <person name="Walstead R."/>
            <person name="Shah Z."/>
            <person name="Kiflezghi M."/>
            <person name="Wade K."/>
            <person name="Ball S.L."/>
            <person name="Bradley K.W."/>
            <person name="Asai D.J."/>
            <person name="Bowman C.A."/>
            <person name="Russell D.A."/>
            <person name="Pope W.H."/>
            <person name="Jacobs-Sera D."/>
            <person name="Hendrix R.W."/>
            <person name="Hatfull G.F."/>
        </authorList>
    </citation>
    <scope>NUCLEOTIDE SEQUENCE</scope>
</reference>